<organism evidence="3 4">
    <name type="scientific">Cinnamomum micranthum f. kanehirae</name>
    <dbReference type="NCBI Taxonomy" id="337451"/>
    <lineage>
        <taxon>Eukaryota</taxon>
        <taxon>Viridiplantae</taxon>
        <taxon>Streptophyta</taxon>
        <taxon>Embryophyta</taxon>
        <taxon>Tracheophyta</taxon>
        <taxon>Spermatophyta</taxon>
        <taxon>Magnoliopsida</taxon>
        <taxon>Magnoliidae</taxon>
        <taxon>Laurales</taxon>
        <taxon>Lauraceae</taxon>
        <taxon>Cinnamomum</taxon>
    </lineage>
</organism>
<gene>
    <name evidence="3" type="ORF">CKAN_01389000</name>
</gene>
<keyword evidence="4" id="KW-1185">Reference proteome</keyword>
<accession>A0A3S3MS04</accession>
<evidence type="ECO:0000313" key="3">
    <source>
        <dbReference type="EMBL" id="RWR85048.1"/>
    </source>
</evidence>
<feature type="transmembrane region" description="Helical" evidence="2">
    <location>
        <begin position="59"/>
        <end position="88"/>
    </location>
</feature>
<dbReference type="EMBL" id="QPKB01000005">
    <property type="protein sequence ID" value="RWR85048.1"/>
    <property type="molecule type" value="Genomic_DNA"/>
</dbReference>
<feature type="region of interest" description="Disordered" evidence="1">
    <location>
        <begin position="29"/>
        <end position="53"/>
    </location>
</feature>
<protein>
    <submittedName>
        <fullName evidence="3">Uncharacterized protein</fullName>
    </submittedName>
</protein>
<reference evidence="3 4" key="1">
    <citation type="journal article" date="2019" name="Nat. Plants">
        <title>Stout camphor tree genome fills gaps in understanding of flowering plant genome evolution.</title>
        <authorList>
            <person name="Chaw S.M."/>
            <person name="Liu Y.C."/>
            <person name="Wu Y.W."/>
            <person name="Wang H.Y."/>
            <person name="Lin C.I."/>
            <person name="Wu C.S."/>
            <person name="Ke H.M."/>
            <person name="Chang L.Y."/>
            <person name="Hsu C.Y."/>
            <person name="Yang H.T."/>
            <person name="Sudianto E."/>
            <person name="Hsu M.H."/>
            <person name="Wu K.P."/>
            <person name="Wang L.N."/>
            <person name="Leebens-Mack J.H."/>
            <person name="Tsai I.J."/>
        </authorList>
    </citation>
    <scope>NUCLEOTIDE SEQUENCE [LARGE SCALE GENOMIC DNA]</scope>
    <source>
        <strain evidence="4">cv. Chaw 1501</strain>
        <tissue evidence="3">Young leaves</tissue>
    </source>
</reference>
<feature type="compositionally biased region" description="Basic residues" evidence="1">
    <location>
        <begin position="37"/>
        <end position="53"/>
    </location>
</feature>
<keyword evidence="2" id="KW-1133">Transmembrane helix</keyword>
<keyword evidence="2" id="KW-0472">Membrane</keyword>
<name>A0A3S3MS04_9MAGN</name>
<evidence type="ECO:0000256" key="2">
    <source>
        <dbReference type="SAM" id="Phobius"/>
    </source>
</evidence>
<keyword evidence="2" id="KW-0812">Transmembrane</keyword>
<dbReference type="AlphaFoldDB" id="A0A3S3MS04"/>
<proteinExistence type="predicted"/>
<comment type="caution">
    <text evidence="3">The sequence shown here is derived from an EMBL/GenBank/DDBJ whole genome shotgun (WGS) entry which is preliminary data.</text>
</comment>
<sequence length="162" mass="18713">MEAEGESDEAKAVHCCRWLLDAGRDEGVVKTSNGARREKRQKKKKKKKKKKTKRKEEEAALLAFRLLHIAAQFFFFLVISVATSAAVYRCQRRRKVVVERTQHDSMHIWKIHKILIGSNVNFVAKYQMEVFIRSSNTLLGVSGMLLLVQNVQLKLEKSLERT</sequence>
<evidence type="ECO:0000313" key="4">
    <source>
        <dbReference type="Proteomes" id="UP000283530"/>
    </source>
</evidence>
<dbReference type="Proteomes" id="UP000283530">
    <property type="component" value="Unassembled WGS sequence"/>
</dbReference>
<evidence type="ECO:0000256" key="1">
    <source>
        <dbReference type="SAM" id="MobiDB-lite"/>
    </source>
</evidence>